<dbReference type="Gene3D" id="4.10.1110.10">
    <property type="entry name" value="AN1-like Zinc finger"/>
    <property type="match status" value="2"/>
</dbReference>
<feature type="domain" description="AN1-type" evidence="7">
    <location>
        <begin position="109"/>
        <end position="157"/>
    </location>
</feature>
<dbReference type="InterPro" id="IPR000058">
    <property type="entry name" value="Znf_AN1"/>
</dbReference>
<accession>A0ABR3A8W8</accession>
<keyword evidence="4" id="KW-0862">Zinc</keyword>
<evidence type="ECO:0000256" key="2">
    <source>
        <dbReference type="ARBA" id="ARBA00022737"/>
    </source>
</evidence>
<feature type="domain" description="AN1-type" evidence="7">
    <location>
        <begin position="18"/>
        <end position="66"/>
    </location>
</feature>
<dbReference type="SMART" id="SM00154">
    <property type="entry name" value="ZnF_AN1"/>
    <property type="match status" value="2"/>
</dbReference>
<dbReference type="InterPro" id="IPR057357">
    <property type="entry name" value="Znf-C2H2_ZFAND2A/B"/>
</dbReference>
<feature type="region of interest" description="Disordered" evidence="6">
    <location>
        <begin position="202"/>
        <end position="316"/>
    </location>
</feature>
<evidence type="ECO:0000256" key="4">
    <source>
        <dbReference type="ARBA" id="ARBA00022833"/>
    </source>
</evidence>
<keyword evidence="9" id="KW-1185">Reference proteome</keyword>
<dbReference type="InterPro" id="IPR035896">
    <property type="entry name" value="AN1-like_Znf"/>
</dbReference>
<protein>
    <recommendedName>
        <fullName evidence="7">AN1-type domain-containing protein</fullName>
    </recommendedName>
</protein>
<dbReference type="EMBL" id="JBBXMP010000010">
    <property type="protein sequence ID" value="KAL0069781.1"/>
    <property type="molecule type" value="Genomic_DNA"/>
</dbReference>
<sequence length="341" mass="36720">MSDSARATPVPERDQQLLSVGKQCSHVSCNLVDFLPFKCQHCQQSFCQEHFKVDDHKCPSYDASKHDRIAPSCPLCNTPVAIPPGQDPNIRMERHFTQECSVMLGKEVKKSTPICARGKCGKVLYAPIRCDKCQKQFCPTHRFPSDHTCTPVSSTASSSRPGALTANSRLLKIQNEINQKAQKASAAGVAAADAIKKSMTTTAPASSSAQAPAPVKASTSTSSGSSHKNPFSKTDSAAPLPTPLSSTMINDTNDDKLPPAFNPSPTATSSKSKPTPVIRSSYIPPPIFATARARAERDSRKKALRERAKKGLLSEQEKAQLAAAEAEDAAEEKDKKDCIIM</sequence>
<reference evidence="8 9" key="1">
    <citation type="submission" date="2024-05" db="EMBL/GenBank/DDBJ databases">
        <title>A draft genome resource for the thread blight pathogen Marasmius tenuissimus strain MS-2.</title>
        <authorList>
            <person name="Yulfo-Soto G.E."/>
            <person name="Baruah I.K."/>
            <person name="Amoako-Attah I."/>
            <person name="Bukari Y."/>
            <person name="Meinhardt L.W."/>
            <person name="Bailey B.A."/>
            <person name="Cohen S.P."/>
        </authorList>
    </citation>
    <scope>NUCLEOTIDE SEQUENCE [LARGE SCALE GENOMIC DNA]</scope>
    <source>
        <strain evidence="8 9">MS-2</strain>
    </source>
</reference>
<feature type="compositionally biased region" description="Low complexity" evidence="6">
    <location>
        <begin position="202"/>
        <end position="226"/>
    </location>
</feature>
<dbReference type="Pfam" id="PF25403">
    <property type="entry name" value="zf-C2H2_ZFAND2"/>
    <property type="match status" value="1"/>
</dbReference>
<gene>
    <name evidence="8" type="ORF">AAF712_003050</name>
</gene>
<evidence type="ECO:0000256" key="5">
    <source>
        <dbReference type="PROSITE-ProRule" id="PRU00449"/>
    </source>
</evidence>
<evidence type="ECO:0000313" key="9">
    <source>
        <dbReference type="Proteomes" id="UP001437256"/>
    </source>
</evidence>
<keyword evidence="2" id="KW-0677">Repeat</keyword>
<dbReference type="PANTHER" id="PTHR14677">
    <property type="entry name" value="ARSENITE INDUCUBLE RNA ASSOCIATED PROTEIN AIP-1-RELATED"/>
    <property type="match status" value="1"/>
</dbReference>
<evidence type="ECO:0000259" key="7">
    <source>
        <dbReference type="PROSITE" id="PS51039"/>
    </source>
</evidence>
<dbReference type="PANTHER" id="PTHR14677:SF40">
    <property type="entry name" value="CDC48-ASSOCIATED UBIQUITIN-LIKE_ZINC FINGER PROTEIN 1"/>
    <property type="match status" value="1"/>
</dbReference>
<dbReference type="Pfam" id="PF01428">
    <property type="entry name" value="zf-AN1"/>
    <property type="match status" value="2"/>
</dbReference>
<dbReference type="PROSITE" id="PS51039">
    <property type="entry name" value="ZF_AN1"/>
    <property type="match status" value="2"/>
</dbReference>
<keyword evidence="1" id="KW-0479">Metal-binding</keyword>
<name>A0ABR3A8W8_9AGAR</name>
<evidence type="ECO:0000256" key="6">
    <source>
        <dbReference type="SAM" id="MobiDB-lite"/>
    </source>
</evidence>
<evidence type="ECO:0000256" key="1">
    <source>
        <dbReference type="ARBA" id="ARBA00022723"/>
    </source>
</evidence>
<organism evidence="8 9">
    <name type="scientific">Marasmius tenuissimus</name>
    <dbReference type="NCBI Taxonomy" id="585030"/>
    <lineage>
        <taxon>Eukaryota</taxon>
        <taxon>Fungi</taxon>
        <taxon>Dikarya</taxon>
        <taxon>Basidiomycota</taxon>
        <taxon>Agaricomycotina</taxon>
        <taxon>Agaricomycetes</taxon>
        <taxon>Agaricomycetidae</taxon>
        <taxon>Agaricales</taxon>
        <taxon>Marasmiineae</taxon>
        <taxon>Marasmiaceae</taxon>
        <taxon>Marasmius</taxon>
    </lineage>
</organism>
<evidence type="ECO:0000313" key="8">
    <source>
        <dbReference type="EMBL" id="KAL0069781.1"/>
    </source>
</evidence>
<dbReference type="SUPFAM" id="SSF118310">
    <property type="entry name" value="AN1-like Zinc finger"/>
    <property type="match status" value="2"/>
</dbReference>
<keyword evidence="3 5" id="KW-0863">Zinc-finger</keyword>
<evidence type="ECO:0000256" key="3">
    <source>
        <dbReference type="ARBA" id="ARBA00022771"/>
    </source>
</evidence>
<feature type="compositionally biased region" description="Low complexity" evidence="6">
    <location>
        <begin position="263"/>
        <end position="276"/>
    </location>
</feature>
<proteinExistence type="predicted"/>
<dbReference type="Proteomes" id="UP001437256">
    <property type="component" value="Unassembled WGS sequence"/>
</dbReference>
<comment type="caution">
    <text evidence="8">The sequence shown here is derived from an EMBL/GenBank/DDBJ whole genome shotgun (WGS) entry which is preliminary data.</text>
</comment>